<feature type="domain" description="Helicase C-terminal" evidence="6">
    <location>
        <begin position="184"/>
        <end position="362"/>
    </location>
</feature>
<dbReference type="SMART" id="SM00490">
    <property type="entry name" value="HELICc"/>
    <property type="match status" value="1"/>
</dbReference>
<evidence type="ECO:0000256" key="4">
    <source>
        <dbReference type="ARBA" id="ARBA00022840"/>
    </source>
</evidence>
<dbReference type="Pfam" id="PF00271">
    <property type="entry name" value="Helicase_C"/>
    <property type="match status" value="1"/>
</dbReference>
<keyword evidence="3 7" id="KW-0347">Helicase</keyword>
<name>A0AA86PV71_9EUKA</name>
<evidence type="ECO:0000313" key="9">
    <source>
        <dbReference type="Proteomes" id="UP001642409"/>
    </source>
</evidence>
<keyword evidence="9" id="KW-1185">Reference proteome</keyword>
<dbReference type="InterPro" id="IPR027417">
    <property type="entry name" value="P-loop_NTPase"/>
</dbReference>
<dbReference type="EMBL" id="CAXDID020000302">
    <property type="protein sequence ID" value="CAL6073654.1"/>
    <property type="molecule type" value="Genomic_DNA"/>
</dbReference>
<dbReference type="EMBL" id="CATOUU010000733">
    <property type="protein sequence ID" value="CAI9944767.1"/>
    <property type="molecule type" value="Genomic_DNA"/>
</dbReference>
<dbReference type="InterPro" id="IPR050474">
    <property type="entry name" value="Hel308_SKI2-like"/>
</dbReference>
<keyword evidence="2" id="KW-0378">Hydrolase</keyword>
<comment type="caution">
    <text evidence="7">The sequence shown here is derived from an EMBL/GenBank/DDBJ whole genome shotgun (WGS) entry which is preliminary data.</text>
</comment>
<dbReference type="PANTHER" id="PTHR47961">
    <property type="entry name" value="DNA POLYMERASE THETA, PUTATIVE (AFU_ORTHOLOGUE AFUA_1G05260)-RELATED"/>
    <property type="match status" value="1"/>
</dbReference>
<dbReference type="InterPro" id="IPR001650">
    <property type="entry name" value="Helicase_C-like"/>
</dbReference>
<keyword evidence="4" id="KW-0067">ATP-binding</keyword>
<sequence length="661" mass="76490">MQSKMFNFCYECQENFVLSSPTASGKTVIAALCFLKSKKCVYVAPTKALIQNHLQEFTRMRFKAGALTSENSCDLTSELILTTPEKLEQLLIQNTISPDCVVFDEIQTAFTERGWLYEVCFQLLKKNKKRIVCLTASYQSSLHQYLDCKLFQFDQILPNVKISVINRFQPHILSMNSYFAQFSSIISSIFNILEGQTIIFVPTRAVAEKIAIIISNLKQRNSLSQTLYVHKDLTTCAKKGVAFHHAGLSQTDRQKVESEFQAKQIDTICCTTTLAVGIDFEVDHVIIFGTKKYDNGTLVNYSQQEMLQMCGRAGRRKPGKCTVISDRIDGDQQNVSFDHMLYLGVKNIAQTSSLNSKIHDYLIHSCTMCESMDQIYEFYSNSFHSFNFKFSFEVIQQFMFELNHFIKFKENKIVKPKWLNEYVRLHQTVQSLYNAQILQKILKTEMYSPNDVKYLIIGLSQVETREQHTDIDLQNKISETFNRFSQYSKELNTTKNVNKTCNILHSQTPYEINTYIQFLLSYLEEFNDIVTIMKVQQQLDNEPKQDVIIQNPFSVINSELKINLQTISQVNNRKINCVVTNGIQQQVFTKTWIENLEVSLRNYSIKRIFISFVNLKNCYFEISSQKDVKDVAIQHFFGLEANQKLAEDINILVLQHIKENE</sequence>
<accession>A0AA86PV71</accession>
<keyword evidence="1" id="KW-0547">Nucleotide-binding</keyword>
<evidence type="ECO:0000259" key="6">
    <source>
        <dbReference type="PROSITE" id="PS51194"/>
    </source>
</evidence>
<dbReference type="SMART" id="SM00487">
    <property type="entry name" value="DEXDc"/>
    <property type="match status" value="1"/>
</dbReference>
<reference evidence="7" key="1">
    <citation type="submission" date="2023-06" db="EMBL/GenBank/DDBJ databases">
        <authorList>
            <person name="Kurt Z."/>
        </authorList>
    </citation>
    <scope>NUCLEOTIDE SEQUENCE</scope>
</reference>
<dbReference type="Proteomes" id="UP001642409">
    <property type="component" value="Unassembled WGS sequence"/>
</dbReference>
<evidence type="ECO:0000313" key="8">
    <source>
        <dbReference type="EMBL" id="CAL6073654.1"/>
    </source>
</evidence>
<dbReference type="GO" id="GO:0003676">
    <property type="term" value="F:nucleic acid binding"/>
    <property type="evidence" value="ECO:0007669"/>
    <property type="project" value="InterPro"/>
</dbReference>
<dbReference type="PROSITE" id="PS51192">
    <property type="entry name" value="HELICASE_ATP_BIND_1"/>
    <property type="match status" value="1"/>
</dbReference>
<gene>
    <name evidence="7" type="ORF">HINF_LOCUS32412</name>
    <name evidence="8" type="ORF">HINF_LOCUS56206</name>
</gene>
<dbReference type="Gene3D" id="3.40.50.300">
    <property type="entry name" value="P-loop containing nucleotide triphosphate hydrolases"/>
    <property type="match status" value="2"/>
</dbReference>
<dbReference type="SUPFAM" id="SSF52540">
    <property type="entry name" value="P-loop containing nucleoside triphosphate hydrolases"/>
    <property type="match status" value="1"/>
</dbReference>
<dbReference type="PROSITE" id="PS51194">
    <property type="entry name" value="HELICASE_CTER"/>
    <property type="match status" value="1"/>
</dbReference>
<dbReference type="Pfam" id="PF00270">
    <property type="entry name" value="DEAD"/>
    <property type="match status" value="1"/>
</dbReference>
<evidence type="ECO:0000256" key="2">
    <source>
        <dbReference type="ARBA" id="ARBA00022801"/>
    </source>
</evidence>
<reference evidence="8 9" key="2">
    <citation type="submission" date="2024-07" db="EMBL/GenBank/DDBJ databases">
        <authorList>
            <person name="Akdeniz Z."/>
        </authorList>
    </citation>
    <scope>NUCLEOTIDE SEQUENCE [LARGE SCALE GENOMIC DNA]</scope>
</reference>
<evidence type="ECO:0000313" key="7">
    <source>
        <dbReference type="EMBL" id="CAI9944767.1"/>
    </source>
</evidence>
<evidence type="ECO:0000259" key="5">
    <source>
        <dbReference type="PROSITE" id="PS51192"/>
    </source>
</evidence>
<proteinExistence type="predicted"/>
<dbReference type="InterPro" id="IPR014001">
    <property type="entry name" value="Helicase_ATP-bd"/>
</dbReference>
<dbReference type="InterPro" id="IPR011545">
    <property type="entry name" value="DEAD/DEAH_box_helicase_dom"/>
</dbReference>
<dbReference type="AlphaFoldDB" id="A0AA86PV71"/>
<dbReference type="PANTHER" id="PTHR47961:SF6">
    <property type="entry name" value="DNA-DIRECTED DNA POLYMERASE"/>
    <property type="match status" value="1"/>
</dbReference>
<organism evidence="7">
    <name type="scientific">Hexamita inflata</name>
    <dbReference type="NCBI Taxonomy" id="28002"/>
    <lineage>
        <taxon>Eukaryota</taxon>
        <taxon>Metamonada</taxon>
        <taxon>Diplomonadida</taxon>
        <taxon>Hexamitidae</taxon>
        <taxon>Hexamitinae</taxon>
        <taxon>Hexamita</taxon>
    </lineage>
</organism>
<feature type="domain" description="Helicase ATP-binding" evidence="5">
    <location>
        <begin position="7"/>
        <end position="156"/>
    </location>
</feature>
<protein>
    <submittedName>
        <fullName evidence="7">Helicase</fullName>
    </submittedName>
</protein>
<evidence type="ECO:0000256" key="3">
    <source>
        <dbReference type="ARBA" id="ARBA00022806"/>
    </source>
</evidence>
<dbReference type="GO" id="GO:0004386">
    <property type="term" value="F:helicase activity"/>
    <property type="evidence" value="ECO:0007669"/>
    <property type="project" value="UniProtKB-KW"/>
</dbReference>
<dbReference type="GO" id="GO:0016787">
    <property type="term" value="F:hydrolase activity"/>
    <property type="evidence" value="ECO:0007669"/>
    <property type="project" value="UniProtKB-KW"/>
</dbReference>
<dbReference type="GO" id="GO:0005524">
    <property type="term" value="F:ATP binding"/>
    <property type="evidence" value="ECO:0007669"/>
    <property type="project" value="UniProtKB-KW"/>
</dbReference>
<evidence type="ECO:0000256" key="1">
    <source>
        <dbReference type="ARBA" id="ARBA00022741"/>
    </source>
</evidence>